<comment type="caution">
    <text evidence="2">The sequence shown here is derived from an EMBL/GenBank/DDBJ whole genome shotgun (WGS) entry which is preliminary data.</text>
</comment>
<evidence type="ECO:0000313" key="2">
    <source>
        <dbReference type="EMBL" id="PIW19380.1"/>
    </source>
</evidence>
<evidence type="ECO:0000256" key="1">
    <source>
        <dbReference type="ARBA" id="ARBA00006479"/>
    </source>
</evidence>
<dbReference type="CDD" id="cd24068">
    <property type="entry name" value="ASKHA_NBD_ROK_FnNanK-like"/>
    <property type="match status" value="1"/>
</dbReference>
<proteinExistence type="inferred from homology"/>
<dbReference type="SUPFAM" id="SSF53067">
    <property type="entry name" value="Actin-like ATPase domain"/>
    <property type="match status" value="1"/>
</dbReference>
<evidence type="ECO:0000313" key="3">
    <source>
        <dbReference type="Proteomes" id="UP000231019"/>
    </source>
</evidence>
<dbReference type="Pfam" id="PF00480">
    <property type="entry name" value="ROK"/>
    <property type="match status" value="1"/>
</dbReference>
<dbReference type="AlphaFoldDB" id="A0A2M7GB79"/>
<organism evidence="2 3">
    <name type="scientific">bacterium (Candidatus Blackallbacteria) CG17_big_fil_post_rev_8_21_14_2_50_48_46</name>
    <dbReference type="NCBI Taxonomy" id="2014261"/>
    <lineage>
        <taxon>Bacteria</taxon>
        <taxon>Candidatus Blackallbacteria</taxon>
    </lineage>
</organism>
<dbReference type="Gene3D" id="3.30.420.40">
    <property type="match status" value="2"/>
</dbReference>
<keyword evidence="2" id="KW-0808">Transferase</keyword>
<dbReference type="InterPro" id="IPR043129">
    <property type="entry name" value="ATPase_NBD"/>
</dbReference>
<dbReference type="GO" id="GO:0016301">
    <property type="term" value="F:kinase activity"/>
    <property type="evidence" value="ECO:0007669"/>
    <property type="project" value="UniProtKB-KW"/>
</dbReference>
<gene>
    <name evidence="2" type="ORF">COW36_00650</name>
</gene>
<dbReference type="EMBL" id="PFFQ01000004">
    <property type="protein sequence ID" value="PIW19380.1"/>
    <property type="molecule type" value="Genomic_DNA"/>
</dbReference>
<dbReference type="Proteomes" id="UP000231019">
    <property type="component" value="Unassembled WGS sequence"/>
</dbReference>
<name>A0A2M7GB79_9BACT</name>
<reference evidence="2 3" key="1">
    <citation type="submission" date="2017-09" db="EMBL/GenBank/DDBJ databases">
        <title>Depth-based differentiation of microbial function through sediment-hosted aquifers and enrichment of novel symbionts in the deep terrestrial subsurface.</title>
        <authorList>
            <person name="Probst A.J."/>
            <person name="Ladd B."/>
            <person name="Jarett J.K."/>
            <person name="Geller-Mcgrath D.E."/>
            <person name="Sieber C.M."/>
            <person name="Emerson J.B."/>
            <person name="Anantharaman K."/>
            <person name="Thomas B.C."/>
            <person name="Malmstrom R."/>
            <person name="Stieglmeier M."/>
            <person name="Klingl A."/>
            <person name="Woyke T."/>
            <person name="Ryan C.M."/>
            <person name="Banfield J.F."/>
        </authorList>
    </citation>
    <scope>NUCLEOTIDE SEQUENCE [LARGE SCALE GENOMIC DNA]</scope>
    <source>
        <strain evidence="2">CG17_big_fil_post_rev_8_21_14_2_50_48_46</strain>
    </source>
</reference>
<comment type="similarity">
    <text evidence="1">Belongs to the ROK (NagC/XylR) family.</text>
</comment>
<accession>A0A2M7GB79</accession>
<dbReference type="PANTHER" id="PTHR18964">
    <property type="entry name" value="ROK (REPRESSOR, ORF, KINASE) FAMILY"/>
    <property type="match status" value="1"/>
</dbReference>
<dbReference type="PANTHER" id="PTHR18964:SF149">
    <property type="entry name" value="BIFUNCTIONAL UDP-N-ACETYLGLUCOSAMINE 2-EPIMERASE_N-ACETYLMANNOSAMINE KINASE"/>
    <property type="match status" value="1"/>
</dbReference>
<sequence>MRGKGIALREAIGVDLGGTKLHFAVVAENGQIQYEKKIPTPVDSGGDAILKALSTEIQDIVDKFGVMPVGVGTPGLVSFPDGVILGCTPNLPEWEKRSLKYTLEERLGLAVVVDNDANVATWGEFRLGQRDPHRNMVLLTLGTGLGSGVVMHGEMMRGHHGLGIGFGHMIVEPAGRMCNCGQRGCLEAYVSGNGMLKGYRLRGGDLSVRGPEIFRRALEGDAVAYETYTEFIYYLAIGIANILNTLAPEYLVLGGGISAQGEKNLLFPVRQQIGAIMSMPFRFPDMVTLAHLGPSAGVIGAALLAMDTEQ</sequence>
<protein>
    <submittedName>
        <fullName evidence="2">Glucokinase</fullName>
    </submittedName>
</protein>
<keyword evidence="2" id="KW-0418">Kinase</keyword>
<dbReference type="InterPro" id="IPR000600">
    <property type="entry name" value="ROK"/>
</dbReference>